<gene>
    <name evidence="2" type="ORF">BCR34DRAFT_482839</name>
</gene>
<comment type="caution">
    <text evidence="2">The sequence shown here is derived from an EMBL/GenBank/DDBJ whole genome shotgun (WGS) entry which is preliminary data.</text>
</comment>
<accession>A0A1Y1ZQ22</accession>
<protein>
    <submittedName>
        <fullName evidence="2">Uncharacterized protein</fullName>
    </submittedName>
</protein>
<dbReference type="Proteomes" id="UP000193144">
    <property type="component" value="Unassembled WGS sequence"/>
</dbReference>
<name>A0A1Y1ZQ22_9PLEO</name>
<evidence type="ECO:0000256" key="1">
    <source>
        <dbReference type="SAM" id="MobiDB-lite"/>
    </source>
</evidence>
<dbReference type="OrthoDB" id="5238363at2759"/>
<organism evidence="2 3">
    <name type="scientific">Clohesyomyces aquaticus</name>
    <dbReference type="NCBI Taxonomy" id="1231657"/>
    <lineage>
        <taxon>Eukaryota</taxon>
        <taxon>Fungi</taxon>
        <taxon>Dikarya</taxon>
        <taxon>Ascomycota</taxon>
        <taxon>Pezizomycotina</taxon>
        <taxon>Dothideomycetes</taxon>
        <taxon>Pleosporomycetidae</taxon>
        <taxon>Pleosporales</taxon>
        <taxon>Lindgomycetaceae</taxon>
        <taxon>Clohesyomyces</taxon>
    </lineage>
</organism>
<reference evidence="2 3" key="1">
    <citation type="submission" date="2016-07" db="EMBL/GenBank/DDBJ databases">
        <title>Pervasive Adenine N6-methylation of Active Genes in Fungi.</title>
        <authorList>
            <consortium name="DOE Joint Genome Institute"/>
            <person name="Mondo S.J."/>
            <person name="Dannebaum R.O."/>
            <person name="Kuo R.C."/>
            <person name="Labutti K."/>
            <person name="Haridas S."/>
            <person name="Kuo A."/>
            <person name="Salamov A."/>
            <person name="Ahrendt S.R."/>
            <person name="Lipzen A."/>
            <person name="Sullivan W."/>
            <person name="Andreopoulos W.B."/>
            <person name="Clum A."/>
            <person name="Lindquist E."/>
            <person name="Daum C."/>
            <person name="Ramamoorthy G.K."/>
            <person name="Gryganskyi A."/>
            <person name="Culley D."/>
            <person name="Magnuson J.K."/>
            <person name="James T.Y."/>
            <person name="O'Malley M.A."/>
            <person name="Stajich J.E."/>
            <person name="Spatafora J.W."/>
            <person name="Visel A."/>
            <person name="Grigoriev I.V."/>
        </authorList>
    </citation>
    <scope>NUCLEOTIDE SEQUENCE [LARGE SCALE GENOMIC DNA]</scope>
    <source>
        <strain evidence="2 3">CBS 115471</strain>
    </source>
</reference>
<dbReference type="AlphaFoldDB" id="A0A1Y1ZQ22"/>
<feature type="region of interest" description="Disordered" evidence="1">
    <location>
        <begin position="166"/>
        <end position="203"/>
    </location>
</feature>
<keyword evidence="3" id="KW-1185">Reference proteome</keyword>
<evidence type="ECO:0000313" key="2">
    <source>
        <dbReference type="EMBL" id="ORY12294.1"/>
    </source>
</evidence>
<evidence type="ECO:0000313" key="3">
    <source>
        <dbReference type="Proteomes" id="UP000193144"/>
    </source>
</evidence>
<feature type="compositionally biased region" description="Basic and acidic residues" evidence="1">
    <location>
        <begin position="182"/>
        <end position="194"/>
    </location>
</feature>
<feature type="compositionally biased region" description="Polar residues" evidence="1">
    <location>
        <begin position="166"/>
        <end position="176"/>
    </location>
</feature>
<proteinExistence type="predicted"/>
<sequence>MKNPIQSILAKHRFRTFNCMYFDTYKTLAYQNVANDTQHPLYGVQKRIQAGRDRSGLWWMITAGNNSTKTKVVRSWLRRRLKTAFIEELKKRGFDRDGKLLDVKKRNLSPGDLVEDLVKIGKTPELKGSLKLHVLAPLITAKGEEVKTEAGKVVDALCSKLRAELASTSQPGQVQKPTKRSHGTERMHWGRLPERPPPAAMCT</sequence>
<dbReference type="STRING" id="1231657.A0A1Y1ZQ22"/>
<dbReference type="EMBL" id="MCFA01000052">
    <property type="protein sequence ID" value="ORY12294.1"/>
    <property type="molecule type" value="Genomic_DNA"/>
</dbReference>